<protein>
    <submittedName>
        <fullName evidence="10">Glycosyltransferase family 39 protein</fullName>
    </submittedName>
</protein>
<keyword evidence="11" id="KW-1185">Reference proteome</keyword>
<evidence type="ECO:0000256" key="4">
    <source>
        <dbReference type="ARBA" id="ARBA00022679"/>
    </source>
</evidence>
<evidence type="ECO:0000256" key="8">
    <source>
        <dbReference type="SAM" id="Phobius"/>
    </source>
</evidence>
<feature type="transmembrane region" description="Helical" evidence="8">
    <location>
        <begin position="7"/>
        <end position="27"/>
    </location>
</feature>
<feature type="transmembrane region" description="Helical" evidence="8">
    <location>
        <begin position="367"/>
        <end position="385"/>
    </location>
</feature>
<feature type="transmembrane region" description="Helical" evidence="8">
    <location>
        <begin position="80"/>
        <end position="100"/>
    </location>
</feature>
<keyword evidence="6 8" id="KW-1133">Transmembrane helix</keyword>
<evidence type="ECO:0000256" key="6">
    <source>
        <dbReference type="ARBA" id="ARBA00022989"/>
    </source>
</evidence>
<evidence type="ECO:0000256" key="5">
    <source>
        <dbReference type="ARBA" id="ARBA00022692"/>
    </source>
</evidence>
<keyword evidence="2" id="KW-1003">Cell membrane</keyword>
<evidence type="ECO:0000313" key="10">
    <source>
        <dbReference type="EMBL" id="MCO5724009.1"/>
    </source>
</evidence>
<evidence type="ECO:0000256" key="1">
    <source>
        <dbReference type="ARBA" id="ARBA00004651"/>
    </source>
</evidence>
<dbReference type="InterPro" id="IPR038731">
    <property type="entry name" value="RgtA/B/C-like"/>
</dbReference>
<dbReference type="Pfam" id="PF13231">
    <property type="entry name" value="PMT_2"/>
    <property type="match status" value="1"/>
</dbReference>
<evidence type="ECO:0000259" key="9">
    <source>
        <dbReference type="Pfam" id="PF13231"/>
    </source>
</evidence>
<evidence type="ECO:0000313" key="11">
    <source>
        <dbReference type="Proteomes" id="UP001206312"/>
    </source>
</evidence>
<reference evidence="10 11" key="1">
    <citation type="submission" date="2022-06" db="EMBL/GenBank/DDBJ databases">
        <authorList>
            <person name="Xuan X."/>
        </authorList>
    </citation>
    <scope>NUCLEOTIDE SEQUENCE [LARGE SCALE GENOMIC DNA]</scope>
    <source>
        <strain evidence="10 11">2V75</strain>
    </source>
</reference>
<evidence type="ECO:0000256" key="3">
    <source>
        <dbReference type="ARBA" id="ARBA00022676"/>
    </source>
</evidence>
<evidence type="ECO:0000256" key="7">
    <source>
        <dbReference type="ARBA" id="ARBA00023136"/>
    </source>
</evidence>
<feature type="transmembrane region" description="Helical" evidence="8">
    <location>
        <begin position="268"/>
        <end position="288"/>
    </location>
</feature>
<keyword evidence="5 8" id="KW-0812">Transmembrane</keyword>
<keyword evidence="4" id="KW-0808">Transferase</keyword>
<dbReference type="EMBL" id="JAMXIB010000002">
    <property type="protein sequence ID" value="MCO5724009.1"/>
    <property type="molecule type" value="Genomic_DNA"/>
</dbReference>
<feature type="transmembrane region" description="Helical" evidence="8">
    <location>
        <begin position="418"/>
        <end position="437"/>
    </location>
</feature>
<dbReference type="InterPro" id="IPR050297">
    <property type="entry name" value="LipidA_mod_glycosyltrf_83"/>
</dbReference>
<name>A0ABT1AVC7_9FLAO</name>
<keyword evidence="7 8" id="KW-0472">Membrane</keyword>
<keyword evidence="3" id="KW-0328">Glycosyltransferase</keyword>
<feature type="transmembrane region" description="Helical" evidence="8">
    <location>
        <begin position="203"/>
        <end position="222"/>
    </location>
</feature>
<feature type="transmembrane region" description="Helical" evidence="8">
    <location>
        <begin position="308"/>
        <end position="324"/>
    </location>
</feature>
<gene>
    <name evidence="10" type="ORF">NG653_04020</name>
</gene>
<dbReference type="PANTHER" id="PTHR33908">
    <property type="entry name" value="MANNOSYLTRANSFERASE YKCB-RELATED"/>
    <property type="match status" value="1"/>
</dbReference>
<proteinExistence type="predicted"/>
<feature type="transmembrane region" description="Helical" evidence="8">
    <location>
        <begin position="134"/>
        <end position="151"/>
    </location>
</feature>
<accession>A0ABT1AVC7</accession>
<sequence length="555" mass="63711">MIRGRFFWIGIAGLVVVYLAGLFARLMENDSAQFAVMALRMVQEQDFLNLWKGTEEYLDKPHLHYWLAAFSYTLFGIHDWAYRIPAVLATFLGGYSCYGLGSALYSERTGRMAALIFMSAQTIVLSVIDVRTDAVLTGFAVFSMWQLYLYLRDGRLAPLLWGAAGAGLAFSTKGQIALLVIALPLACQLVYTRKWERLWNPRLLWGLLIFVLVISPMLYAYYQQFDLHPEKVIRGRDHRSGIFFIFWEQSFERLSGEGVGKNSSDYTFFFHTFLWVFLPWTVLGILAFRDKALDFWKAFRSGTRKGEVLTLGGITLIFAIISFAQFKLPHYLNITIPLFAVLTAAMLERWEMEGRLKALVRVSRVQFGIYTLLAIASLLLCVWVFPLGQPLGYVLLFLGIGLGGLLFFRPLSPLQRTFWISVWASILVNLVMNAHFYPSLLRYQGGSEMAALIERESVPVTQIYKISNQHTWALDFYFGKPVQQVSPEQLPGEAAWVYADEKERSQLQEAGYAWDREYAVDQFRISRLQARFLNPETRPQVLRKRYLLRVLPTKP</sequence>
<comment type="caution">
    <text evidence="10">The sequence shown here is derived from an EMBL/GenBank/DDBJ whole genome shotgun (WGS) entry which is preliminary data.</text>
</comment>
<dbReference type="PANTHER" id="PTHR33908:SF11">
    <property type="entry name" value="MEMBRANE PROTEIN"/>
    <property type="match status" value="1"/>
</dbReference>
<organism evidence="10 11">
    <name type="scientific">Robiginitalea marina</name>
    <dbReference type="NCBI Taxonomy" id="2954105"/>
    <lineage>
        <taxon>Bacteria</taxon>
        <taxon>Pseudomonadati</taxon>
        <taxon>Bacteroidota</taxon>
        <taxon>Flavobacteriia</taxon>
        <taxon>Flavobacteriales</taxon>
        <taxon>Flavobacteriaceae</taxon>
        <taxon>Robiginitalea</taxon>
    </lineage>
</organism>
<feature type="transmembrane region" description="Helical" evidence="8">
    <location>
        <begin position="391"/>
        <end position="411"/>
    </location>
</feature>
<dbReference type="RefSeq" id="WP_252740381.1">
    <property type="nucleotide sequence ID" value="NZ_JAMXIB010000002.1"/>
</dbReference>
<feature type="transmembrane region" description="Helical" evidence="8">
    <location>
        <begin position="330"/>
        <end position="347"/>
    </location>
</feature>
<feature type="domain" description="Glycosyltransferase RgtA/B/C/D-like" evidence="9">
    <location>
        <begin position="59"/>
        <end position="219"/>
    </location>
</feature>
<comment type="subcellular location">
    <subcellularLocation>
        <location evidence="1">Cell membrane</location>
        <topology evidence="1">Multi-pass membrane protein</topology>
    </subcellularLocation>
</comment>
<evidence type="ECO:0000256" key="2">
    <source>
        <dbReference type="ARBA" id="ARBA00022475"/>
    </source>
</evidence>
<dbReference type="Proteomes" id="UP001206312">
    <property type="component" value="Unassembled WGS sequence"/>
</dbReference>